<evidence type="ECO:0000259" key="3">
    <source>
        <dbReference type="Pfam" id="PF14311"/>
    </source>
</evidence>
<feature type="compositionally biased region" description="Acidic residues" evidence="1">
    <location>
        <begin position="558"/>
        <end position="571"/>
    </location>
</feature>
<comment type="caution">
    <text evidence="4">The sequence shown here is derived from an EMBL/GenBank/DDBJ whole genome shotgun (WGS) entry which is preliminary data.</text>
</comment>
<evidence type="ECO:0000313" key="5">
    <source>
        <dbReference type="Proteomes" id="UP000186817"/>
    </source>
</evidence>
<dbReference type="AlphaFoldDB" id="A0A1Q9EBE5"/>
<evidence type="ECO:0000256" key="1">
    <source>
        <dbReference type="SAM" id="MobiDB-lite"/>
    </source>
</evidence>
<feature type="domain" description="Treble clef zinc finger" evidence="3">
    <location>
        <begin position="298"/>
        <end position="332"/>
    </location>
</feature>
<dbReference type="Gene3D" id="3.40.960.10">
    <property type="entry name" value="VSR Endonuclease"/>
    <property type="match status" value="1"/>
</dbReference>
<feature type="region of interest" description="Disordered" evidence="1">
    <location>
        <begin position="555"/>
        <end position="584"/>
    </location>
</feature>
<gene>
    <name evidence="4" type="ORF">AK812_SmicGene12149</name>
</gene>
<dbReference type="EMBL" id="LSRX01000202">
    <property type="protein sequence ID" value="OLQ04723.1"/>
    <property type="molecule type" value="Genomic_DNA"/>
</dbReference>
<sequence>MIDGCCHAPPSLLLAEWRPGVCRGLVFHGPGWKLRGKPTGRPALSRLAAFGACGGLLVGMFLRVPRRRVVRRLARDQKDVSAKEQSMLDRLRDHAVALGGKCLAIEYKNTYTKVPWQCQHGHTWDARPHNVLYQKSWCPECARNRQRIPLKRLQDHARVRGGRCLSESTYNRSGDKVMWECKLGHTWKATPSMVLSKGSWCPKCSRKGRTYKRRSLKDLQEHAASLGGGCLTTTYAGVMVPVLWQCREGHIWSASANNIFHNKSWCPVCSGRAPLELARLQEHARRRGGECLATEYVNNKSKVPWKCQHGHTWQARPDNVLNLGQWCPHCRKIGLARLRGHAASLGGRCLARSYKTAREKLLWECKDGHRWKASASQVLHRGSWCPQCAASIWRTEAEVRSTLETIFHPAKFPSSYPPFLDNLQLDGYCPNLSLAFEYKGEQHYDPQNYFHFGDPSSFHAQQERDARKVCLCKDAGVRLLIIPCFVNDKRTFVLTALLQWFSWAQLTPPELPVVQSSPSTTAAGARYDLPLLFLAIGTKLPLGCMAAVDIEVASISDSAEEEEEDEEEAEQQEDKAATGTVGIQ</sequence>
<accession>A0A1Q9EBE5</accession>
<dbReference type="Proteomes" id="UP000186817">
    <property type="component" value="Unassembled WGS sequence"/>
</dbReference>
<proteinExistence type="predicted"/>
<keyword evidence="2" id="KW-0472">Membrane</keyword>
<dbReference type="Pfam" id="PF14311">
    <property type="entry name" value="DUF4379"/>
    <property type="match status" value="1"/>
</dbReference>
<keyword evidence="2" id="KW-0812">Transmembrane</keyword>
<dbReference type="InterPro" id="IPR025487">
    <property type="entry name" value="DUF4379"/>
</dbReference>
<reference evidence="4 5" key="1">
    <citation type="submission" date="2016-02" db="EMBL/GenBank/DDBJ databases">
        <title>Genome analysis of coral dinoflagellate symbionts highlights evolutionary adaptations to a symbiotic lifestyle.</title>
        <authorList>
            <person name="Aranda M."/>
            <person name="Li Y."/>
            <person name="Liew Y.J."/>
            <person name="Baumgarten S."/>
            <person name="Simakov O."/>
            <person name="Wilson M."/>
            <person name="Piel J."/>
            <person name="Ashoor H."/>
            <person name="Bougouffa S."/>
            <person name="Bajic V.B."/>
            <person name="Ryu T."/>
            <person name="Ravasi T."/>
            <person name="Bayer T."/>
            <person name="Micklem G."/>
            <person name="Kim H."/>
            <person name="Bhak J."/>
            <person name="Lajeunesse T.C."/>
            <person name="Voolstra C.R."/>
        </authorList>
    </citation>
    <scope>NUCLEOTIDE SEQUENCE [LARGE SCALE GENOMIC DNA]</scope>
    <source>
        <strain evidence="4 5">CCMP2467</strain>
    </source>
</reference>
<evidence type="ECO:0000313" key="4">
    <source>
        <dbReference type="EMBL" id="OLQ04723.1"/>
    </source>
</evidence>
<feature type="transmembrane region" description="Helical" evidence="2">
    <location>
        <begin position="43"/>
        <end position="62"/>
    </location>
</feature>
<keyword evidence="2" id="KW-1133">Transmembrane helix</keyword>
<organism evidence="4 5">
    <name type="scientific">Symbiodinium microadriaticum</name>
    <name type="common">Dinoflagellate</name>
    <name type="synonym">Zooxanthella microadriatica</name>
    <dbReference type="NCBI Taxonomy" id="2951"/>
    <lineage>
        <taxon>Eukaryota</taxon>
        <taxon>Sar</taxon>
        <taxon>Alveolata</taxon>
        <taxon>Dinophyceae</taxon>
        <taxon>Suessiales</taxon>
        <taxon>Symbiodiniaceae</taxon>
        <taxon>Symbiodinium</taxon>
    </lineage>
</organism>
<keyword evidence="5" id="KW-1185">Reference proteome</keyword>
<dbReference type="OrthoDB" id="2419021at2759"/>
<evidence type="ECO:0000256" key="2">
    <source>
        <dbReference type="SAM" id="Phobius"/>
    </source>
</evidence>
<protein>
    <recommendedName>
        <fullName evidence="3">Treble clef zinc finger domain-containing protein</fullName>
    </recommendedName>
</protein>
<name>A0A1Q9EBE5_SYMMI</name>